<dbReference type="GO" id="GO:0003746">
    <property type="term" value="F:translation elongation factor activity"/>
    <property type="evidence" value="ECO:0007669"/>
    <property type="project" value="UniProtKB-KW"/>
</dbReference>
<proteinExistence type="inferred from homology"/>
<dbReference type="GO" id="GO:0008023">
    <property type="term" value="C:transcription elongation factor complex"/>
    <property type="evidence" value="ECO:0007669"/>
    <property type="project" value="InterPro"/>
</dbReference>
<evidence type="ECO:0000259" key="8">
    <source>
        <dbReference type="PROSITE" id="PS51980"/>
    </source>
</evidence>
<feature type="compositionally biased region" description="Basic and acidic residues" evidence="7">
    <location>
        <begin position="324"/>
        <end position="334"/>
    </location>
</feature>
<dbReference type="InterPro" id="IPR019464">
    <property type="entry name" value="ELL_N"/>
</dbReference>
<keyword evidence="9" id="KW-0251">Elongation factor</keyword>
<feature type="region of interest" description="Disordered" evidence="7">
    <location>
        <begin position="141"/>
        <end position="193"/>
    </location>
</feature>
<organism evidence="9 10">
    <name type="scientific">Podarcis lilfordi</name>
    <name type="common">Lilford's wall lizard</name>
    <dbReference type="NCBI Taxonomy" id="74358"/>
    <lineage>
        <taxon>Eukaryota</taxon>
        <taxon>Metazoa</taxon>
        <taxon>Chordata</taxon>
        <taxon>Craniata</taxon>
        <taxon>Vertebrata</taxon>
        <taxon>Euteleostomi</taxon>
        <taxon>Lepidosauria</taxon>
        <taxon>Squamata</taxon>
        <taxon>Bifurcata</taxon>
        <taxon>Unidentata</taxon>
        <taxon>Episquamata</taxon>
        <taxon>Laterata</taxon>
        <taxon>Lacertibaenia</taxon>
        <taxon>Lacertidae</taxon>
        <taxon>Podarcis</taxon>
    </lineage>
</organism>
<feature type="domain" description="OCEL" evidence="8">
    <location>
        <begin position="339"/>
        <end position="449"/>
    </location>
</feature>
<evidence type="ECO:0000256" key="1">
    <source>
        <dbReference type="ARBA" id="ARBA00004123"/>
    </source>
</evidence>
<name>A0AA35LAV9_9SAUR</name>
<comment type="subcellular location">
    <subcellularLocation>
        <location evidence="1">Nucleus</location>
    </subcellularLocation>
</comment>
<evidence type="ECO:0000313" key="9">
    <source>
        <dbReference type="EMBL" id="CAI5792511.1"/>
    </source>
</evidence>
<keyword evidence="10" id="KW-1185">Reference proteome</keyword>
<dbReference type="PANTHER" id="PTHR23288">
    <property type="entry name" value="OCCLUDIN AND RNA POLYMERASE II ELONGATION FACTOR ELL"/>
    <property type="match status" value="1"/>
</dbReference>
<dbReference type="Pfam" id="PF07303">
    <property type="entry name" value="Occludin_ELL"/>
    <property type="match status" value="1"/>
</dbReference>
<evidence type="ECO:0000256" key="2">
    <source>
        <dbReference type="ARBA" id="ARBA00009171"/>
    </source>
</evidence>
<accession>A0AA35LAV9</accession>
<dbReference type="Proteomes" id="UP001178461">
    <property type="component" value="Chromosome 14"/>
</dbReference>
<dbReference type="AlphaFoldDB" id="A0AA35LAV9"/>
<protein>
    <submittedName>
        <fullName evidence="9">RNA polymerase II elongation factor ELL3</fullName>
    </submittedName>
</protein>
<evidence type="ECO:0000256" key="4">
    <source>
        <dbReference type="ARBA" id="ARBA00023163"/>
    </source>
</evidence>
<keyword evidence="4" id="KW-0804">Transcription</keyword>
<reference evidence="9" key="1">
    <citation type="submission" date="2022-12" db="EMBL/GenBank/DDBJ databases">
        <authorList>
            <person name="Alioto T."/>
            <person name="Alioto T."/>
            <person name="Gomez Garrido J."/>
        </authorList>
    </citation>
    <scope>NUCLEOTIDE SEQUENCE</scope>
</reference>
<dbReference type="GO" id="GO:0032968">
    <property type="term" value="P:positive regulation of transcription elongation by RNA polymerase II"/>
    <property type="evidence" value="ECO:0007669"/>
    <property type="project" value="TreeGrafter"/>
</dbReference>
<evidence type="ECO:0000313" key="10">
    <source>
        <dbReference type="Proteomes" id="UP001178461"/>
    </source>
</evidence>
<evidence type="ECO:0000256" key="6">
    <source>
        <dbReference type="PROSITE-ProRule" id="PRU01324"/>
    </source>
</evidence>
<feature type="region of interest" description="Disordered" evidence="7">
    <location>
        <begin position="301"/>
        <end position="334"/>
    </location>
</feature>
<feature type="compositionally biased region" description="Basic and acidic residues" evidence="7">
    <location>
        <begin position="214"/>
        <end position="224"/>
    </location>
</feature>
<dbReference type="PROSITE" id="PS51980">
    <property type="entry name" value="OCEL"/>
    <property type="match status" value="1"/>
</dbReference>
<dbReference type="PANTHER" id="PTHR23288:SF12">
    <property type="entry name" value="RNA POLYMERASE II ELONGATION FACTOR ELL2 ISOFORM X1"/>
    <property type="match status" value="1"/>
</dbReference>
<gene>
    <name evidence="9" type="ORF">PODLI_1B012262</name>
</gene>
<keyword evidence="9" id="KW-0648">Protein biosynthesis</keyword>
<keyword evidence="3" id="KW-0805">Transcription regulation</keyword>
<keyword evidence="5" id="KW-0539">Nucleus</keyword>
<feature type="region of interest" description="Disordered" evidence="7">
    <location>
        <begin position="206"/>
        <end position="246"/>
    </location>
</feature>
<evidence type="ECO:0000256" key="7">
    <source>
        <dbReference type="SAM" id="MobiDB-lite"/>
    </source>
</evidence>
<dbReference type="SUPFAM" id="SSF144292">
    <property type="entry name" value="occludin/ELL-like"/>
    <property type="match status" value="1"/>
</dbReference>
<dbReference type="GO" id="GO:0042795">
    <property type="term" value="P:snRNA transcription by RNA polymerase II"/>
    <property type="evidence" value="ECO:0007669"/>
    <property type="project" value="TreeGrafter"/>
</dbReference>
<comment type="similarity">
    <text evidence="2 6">Belongs to the ELL/occludin family.</text>
</comment>
<dbReference type="EMBL" id="OX395139">
    <property type="protein sequence ID" value="CAI5792511.1"/>
    <property type="molecule type" value="Genomic_DNA"/>
</dbReference>
<dbReference type="Pfam" id="PF10390">
    <property type="entry name" value="ELL"/>
    <property type="match status" value="1"/>
</dbReference>
<evidence type="ECO:0000256" key="5">
    <source>
        <dbReference type="ARBA" id="ARBA00023242"/>
    </source>
</evidence>
<dbReference type="GO" id="GO:0000987">
    <property type="term" value="F:cis-regulatory region sequence-specific DNA binding"/>
    <property type="evidence" value="ECO:0007669"/>
    <property type="project" value="TreeGrafter"/>
</dbReference>
<dbReference type="InterPro" id="IPR010844">
    <property type="entry name" value="Occludin_ELL"/>
</dbReference>
<dbReference type="GO" id="GO:0006368">
    <property type="term" value="P:transcription elongation by RNA polymerase II"/>
    <property type="evidence" value="ECO:0007669"/>
    <property type="project" value="InterPro"/>
</dbReference>
<evidence type="ECO:0000256" key="3">
    <source>
        <dbReference type="ARBA" id="ARBA00023015"/>
    </source>
</evidence>
<dbReference type="InterPro" id="IPR031176">
    <property type="entry name" value="ELL/occludin"/>
</dbReference>
<dbReference type="Gene3D" id="6.10.140.340">
    <property type="match status" value="1"/>
</dbReference>
<feature type="compositionally biased region" description="Pro residues" evidence="7">
    <location>
        <begin position="168"/>
        <end position="178"/>
    </location>
</feature>
<sequence length="460" mass="52266">MPRRATERLSYRPGSRGARLSLFHVKLTDSALQALLAYQRCQVAAPRPVIAFQGSQGYLKVPCGATAGRRDPRTFRFTFYLSRYTKEQPQASFDCVRQASTRWLEGRGAIQEKITICAMVVEASQSRWGVERSTCHRAAAAFPNPETGTLLPRKAASESPSGKGKGSSPPPSEPPWPPVQMGQLSPPERSYSLKEDCLQPRKEAWTGALQQHQETSEHLRRKEAQQTLAKPFPSEKFAPSQGGSPLRARLQPLRAALGPRSRRWQGPHFTGAESSWWGRKMQPAVAVKSRAQTDCSDIIGEVQSSDEEPEAGSQRAPEVEWPGEEERQADHASTSEDNLKYYLKYVPICSVKQYRAYQEDFSADYTTYRHLHARIGSVSRRFAQLGTRLRRMQQGTKEYKVLEDQILQEYRHFKKVYPNYQEEKRHCEYLHHKLSHIKAQILNFEQNVPPAGQRGCGERR</sequence>